<dbReference type="OrthoDB" id="871919at2"/>
<evidence type="ECO:0000313" key="2">
    <source>
        <dbReference type="Proteomes" id="UP000468388"/>
    </source>
</evidence>
<sequence length="296" mass="33616">MSQSLAELEKQLDSLLSKREKSEFMIGIGYGNNPAYGSKVVASNEDRPIVMKTFVTPTLGYYHKKGFYATASAYYLFDAIGDPWFEWDFSAGYDYTKNRNFLTGISYTKYIFSDSSDVPATPINNELFAYFYYRNWWVQPGISLDLGWGSKEEKIGPVTRNVSGKDWNIVAAIRHPFVFMDVIKPDDAFLITPSLGLTMGTAHYYSNLKAFQYISRSPKLKWEGKEDRPEALRNALQLSSSNKTGFEVRALDFTLNVSYVVGKFTIAPSYTVFRPFQGTDKSLMGYFTARVGFSIK</sequence>
<proteinExistence type="predicted"/>
<organism evidence="1 2">
    <name type="scientific">Chitinophaga oryziterrae</name>
    <dbReference type="NCBI Taxonomy" id="1031224"/>
    <lineage>
        <taxon>Bacteria</taxon>
        <taxon>Pseudomonadati</taxon>
        <taxon>Bacteroidota</taxon>
        <taxon>Chitinophagia</taxon>
        <taxon>Chitinophagales</taxon>
        <taxon>Chitinophagaceae</taxon>
        <taxon>Chitinophaga</taxon>
    </lineage>
</organism>
<comment type="caution">
    <text evidence="1">The sequence shown here is derived from an EMBL/GenBank/DDBJ whole genome shotgun (WGS) entry which is preliminary data.</text>
</comment>
<dbReference type="EMBL" id="WRXO01000002">
    <property type="protein sequence ID" value="MVT41059.1"/>
    <property type="molecule type" value="Genomic_DNA"/>
</dbReference>
<keyword evidence="2" id="KW-1185">Reference proteome</keyword>
<evidence type="ECO:0000313" key="1">
    <source>
        <dbReference type="EMBL" id="MVT41059.1"/>
    </source>
</evidence>
<name>A0A6N8JA04_9BACT</name>
<accession>A0A6N8JA04</accession>
<protein>
    <recommendedName>
        <fullName evidence="3">Outer membrane beta-barrel protein</fullName>
    </recommendedName>
</protein>
<dbReference type="Proteomes" id="UP000468388">
    <property type="component" value="Unassembled WGS sequence"/>
</dbReference>
<gene>
    <name evidence="1" type="ORF">GO495_10740</name>
</gene>
<dbReference type="RefSeq" id="WP_157299675.1">
    <property type="nucleotide sequence ID" value="NZ_BAAAZB010000010.1"/>
</dbReference>
<dbReference type="AlphaFoldDB" id="A0A6N8JA04"/>
<reference evidence="1 2" key="1">
    <citation type="submission" date="2019-12" db="EMBL/GenBank/DDBJ databases">
        <title>The draft genomic sequence of strain Chitinophaga oryziterrae JCM 16595.</title>
        <authorList>
            <person name="Zhang X."/>
        </authorList>
    </citation>
    <scope>NUCLEOTIDE SEQUENCE [LARGE SCALE GENOMIC DNA]</scope>
    <source>
        <strain evidence="1 2">JCM 16595</strain>
    </source>
</reference>
<evidence type="ECO:0008006" key="3">
    <source>
        <dbReference type="Google" id="ProtNLM"/>
    </source>
</evidence>